<feature type="compositionally biased region" description="Basic and acidic residues" evidence="1">
    <location>
        <begin position="405"/>
        <end position="415"/>
    </location>
</feature>
<dbReference type="RefSeq" id="WP_344539662.1">
    <property type="nucleotide sequence ID" value="NZ_BAAATD010000002.1"/>
</dbReference>
<dbReference type="Pfam" id="PF02720">
    <property type="entry name" value="DUF222"/>
    <property type="match status" value="1"/>
</dbReference>
<feature type="domain" description="HNH nuclease" evidence="2">
    <location>
        <begin position="317"/>
        <end position="370"/>
    </location>
</feature>
<keyword evidence="4" id="KW-1185">Reference proteome</keyword>
<dbReference type="CDD" id="cd00085">
    <property type="entry name" value="HNHc"/>
    <property type="match status" value="1"/>
</dbReference>
<keyword evidence="3" id="KW-0255">Endonuclease</keyword>
<dbReference type="InterPro" id="IPR003870">
    <property type="entry name" value="DUF222"/>
</dbReference>
<name>A0ABN3PIN6_9ACTN</name>
<evidence type="ECO:0000256" key="1">
    <source>
        <dbReference type="SAM" id="MobiDB-lite"/>
    </source>
</evidence>
<dbReference type="InterPro" id="IPR003615">
    <property type="entry name" value="HNH_nuc"/>
</dbReference>
<evidence type="ECO:0000313" key="4">
    <source>
        <dbReference type="Proteomes" id="UP001501509"/>
    </source>
</evidence>
<organism evidence="3 4">
    <name type="scientific">Actinomadura fulvescens</name>
    <dbReference type="NCBI Taxonomy" id="46160"/>
    <lineage>
        <taxon>Bacteria</taxon>
        <taxon>Bacillati</taxon>
        <taxon>Actinomycetota</taxon>
        <taxon>Actinomycetes</taxon>
        <taxon>Streptosporangiales</taxon>
        <taxon>Thermomonosporaceae</taxon>
        <taxon>Actinomadura</taxon>
    </lineage>
</organism>
<sequence length="421" mass="45304">MRSIVADPHSASTDELVEAAAAIATELAQRAAPDSGAACMELAEKLATSLDQAELALAGLIAVVDRTGEMKQWGLPSTQAWLRCHMGMREGRAKERIALARQLPRLEQVKAELATGALSYGYAATIADAVQRLSEQDCAAAEDILLKAAGEGLSAGKVARLGSKIHDLVAERNGDDQPPQDVRRGYERSWLTVSRSLDGGCYLNGWLNPEDTAILDGTLAPLAKPAGTDDRRDLGERTAAALSSVLAGGHKATRVTVIAHIDTLTGDDTPGRLRDGTPVPAEQVRRLALTAGISPLILGKGNEPLYLGHTVRIASPGQRRVLETLYDTCAVQGCEVPGLLCEVDHVDGWALGNSPTDIDKLTLCCGWHNRWKHTHPDQIQITKADGRYLYRALPPNGITRSRRSRSPDDRLDPWHDQQLAA</sequence>
<proteinExistence type="predicted"/>
<reference evidence="4" key="1">
    <citation type="journal article" date="2019" name="Int. J. Syst. Evol. Microbiol.">
        <title>The Global Catalogue of Microorganisms (GCM) 10K type strain sequencing project: providing services to taxonomists for standard genome sequencing and annotation.</title>
        <authorList>
            <consortium name="The Broad Institute Genomics Platform"/>
            <consortium name="The Broad Institute Genome Sequencing Center for Infectious Disease"/>
            <person name="Wu L."/>
            <person name="Ma J."/>
        </authorList>
    </citation>
    <scope>NUCLEOTIDE SEQUENCE [LARGE SCALE GENOMIC DNA]</scope>
    <source>
        <strain evidence="4">JCM 6833</strain>
    </source>
</reference>
<dbReference type="SMART" id="SM00507">
    <property type="entry name" value="HNHc"/>
    <property type="match status" value="1"/>
</dbReference>
<dbReference type="Proteomes" id="UP001501509">
    <property type="component" value="Unassembled WGS sequence"/>
</dbReference>
<dbReference type="EMBL" id="BAAATD010000002">
    <property type="protein sequence ID" value="GAA2586321.1"/>
    <property type="molecule type" value="Genomic_DNA"/>
</dbReference>
<evidence type="ECO:0000313" key="3">
    <source>
        <dbReference type="EMBL" id="GAA2586321.1"/>
    </source>
</evidence>
<accession>A0ABN3PIN6</accession>
<keyword evidence="3" id="KW-0540">Nuclease</keyword>
<protein>
    <submittedName>
        <fullName evidence="3">HNH endonuclease signature motif containing protein</fullName>
    </submittedName>
</protein>
<dbReference type="GO" id="GO:0004519">
    <property type="term" value="F:endonuclease activity"/>
    <property type="evidence" value="ECO:0007669"/>
    <property type="project" value="UniProtKB-KW"/>
</dbReference>
<keyword evidence="3" id="KW-0378">Hydrolase</keyword>
<feature type="region of interest" description="Disordered" evidence="1">
    <location>
        <begin position="396"/>
        <end position="421"/>
    </location>
</feature>
<evidence type="ECO:0000259" key="2">
    <source>
        <dbReference type="SMART" id="SM00507"/>
    </source>
</evidence>
<gene>
    <name evidence="3" type="ORF">GCM10010411_18810</name>
</gene>
<comment type="caution">
    <text evidence="3">The sequence shown here is derived from an EMBL/GenBank/DDBJ whole genome shotgun (WGS) entry which is preliminary data.</text>
</comment>